<dbReference type="Proteomes" id="UP000192674">
    <property type="component" value="Unassembled WGS sequence"/>
</dbReference>
<dbReference type="AlphaFoldDB" id="A0A1W2FG31"/>
<dbReference type="InterPro" id="IPR002182">
    <property type="entry name" value="NB-ARC"/>
</dbReference>
<accession>A0A1W2FG31</accession>
<reference evidence="2 3" key="1">
    <citation type="submission" date="2017-04" db="EMBL/GenBank/DDBJ databases">
        <authorList>
            <person name="Afonso C.L."/>
            <person name="Miller P.J."/>
            <person name="Scott M.A."/>
            <person name="Spackman E."/>
            <person name="Goraichik I."/>
            <person name="Dimitrov K.M."/>
            <person name="Suarez D.L."/>
            <person name="Swayne D.E."/>
        </authorList>
    </citation>
    <scope>NUCLEOTIDE SEQUENCE [LARGE SCALE GENOMIC DNA]</scope>
    <source>
        <strain evidence="2 3">DSM 43828</strain>
    </source>
</reference>
<proteinExistence type="predicted"/>
<feature type="domain" description="NB-ARC" evidence="1">
    <location>
        <begin position="56"/>
        <end position="170"/>
    </location>
</feature>
<keyword evidence="3" id="KW-1185">Reference proteome</keyword>
<sequence>MKAACQDLFPVDVGSMGVKVVASFGARGVAGFPVETTSFVDRRDELAEVRRLLSVDRLLTLTGAAGVGKTRLAVRLAERLSRAFPDGVWLVSLATLQDGALVPHAVADVLGIRDDTGGEVLDVVVEYLRERRLLLALDNCERVLDACAALMGAILPRAAGMRVLATSRHRLNVIGEYLLEVSPLGVPVLEELARGGFAVKAFPALELFADRAATVVPGFKTTAGNLGHVVRLCHRLDVCRWPSSWRRCGCGRIVWSSLLSGWMTVTGC</sequence>
<dbReference type="Gene3D" id="3.40.50.300">
    <property type="entry name" value="P-loop containing nucleotide triphosphate hydrolases"/>
    <property type="match status" value="1"/>
</dbReference>
<dbReference type="PANTHER" id="PTHR47691">
    <property type="entry name" value="REGULATOR-RELATED"/>
    <property type="match status" value="1"/>
</dbReference>
<organism evidence="2 3">
    <name type="scientific">Kibdelosporangium aridum</name>
    <dbReference type="NCBI Taxonomy" id="2030"/>
    <lineage>
        <taxon>Bacteria</taxon>
        <taxon>Bacillati</taxon>
        <taxon>Actinomycetota</taxon>
        <taxon>Actinomycetes</taxon>
        <taxon>Pseudonocardiales</taxon>
        <taxon>Pseudonocardiaceae</taxon>
        <taxon>Kibdelosporangium</taxon>
    </lineage>
</organism>
<evidence type="ECO:0000313" key="3">
    <source>
        <dbReference type="Proteomes" id="UP000192674"/>
    </source>
</evidence>
<dbReference type="PANTHER" id="PTHR47691:SF3">
    <property type="entry name" value="HTH-TYPE TRANSCRIPTIONAL REGULATOR RV0890C-RELATED"/>
    <property type="match status" value="1"/>
</dbReference>
<dbReference type="SUPFAM" id="SSF52540">
    <property type="entry name" value="P-loop containing nucleoside triphosphate hydrolases"/>
    <property type="match status" value="1"/>
</dbReference>
<gene>
    <name evidence="2" type="ORF">SAMN05661093_06559</name>
</gene>
<evidence type="ECO:0000313" key="2">
    <source>
        <dbReference type="EMBL" id="SMD20723.1"/>
    </source>
</evidence>
<dbReference type="GO" id="GO:0016887">
    <property type="term" value="F:ATP hydrolysis activity"/>
    <property type="evidence" value="ECO:0007669"/>
    <property type="project" value="InterPro"/>
</dbReference>
<dbReference type="EMBL" id="FWXV01000006">
    <property type="protein sequence ID" value="SMD20723.1"/>
    <property type="molecule type" value="Genomic_DNA"/>
</dbReference>
<name>A0A1W2FG31_KIBAR</name>
<dbReference type="InterPro" id="IPR027417">
    <property type="entry name" value="P-loop_NTPase"/>
</dbReference>
<dbReference type="Pfam" id="PF00931">
    <property type="entry name" value="NB-ARC"/>
    <property type="match status" value="1"/>
</dbReference>
<evidence type="ECO:0000259" key="1">
    <source>
        <dbReference type="Pfam" id="PF00931"/>
    </source>
</evidence>
<protein>
    <recommendedName>
        <fullName evidence="1">NB-ARC domain-containing protein</fullName>
    </recommendedName>
</protein>